<keyword evidence="3" id="KW-1185">Reference proteome</keyword>
<proteinExistence type="predicted"/>
<evidence type="ECO:0000256" key="1">
    <source>
        <dbReference type="SAM" id="Phobius"/>
    </source>
</evidence>
<gene>
    <name evidence="2" type="ORF">GO988_12395</name>
</gene>
<keyword evidence="1" id="KW-0472">Membrane</keyword>
<dbReference type="Proteomes" id="UP000441336">
    <property type="component" value="Unassembled WGS sequence"/>
</dbReference>
<feature type="transmembrane region" description="Helical" evidence="1">
    <location>
        <begin position="7"/>
        <end position="26"/>
    </location>
</feature>
<accession>A0A7K1TFE7</accession>
<organism evidence="2 3">
    <name type="scientific">Hymenobacter ginkgonis</name>
    <dbReference type="NCBI Taxonomy" id="2682976"/>
    <lineage>
        <taxon>Bacteria</taxon>
        <taxon>Pseudomonadati</taxon>
        <taxon>Bacteroidota</taxon>
        <taxon>Cytophagia</taxon>
        <taxon>Cytophagales</taxon>
        <taxon>Hymenobacteraceae</taxon>
        <taxon>Hymenobacter</taxon>
    </lineage>
</organism>
<keyword evidence="1" id="KW-0812">Transmembrane</keyword>
<sequence length="166" mass="18161">MKKLVNLDVLWVGCVVVATAIGWLLVRKGAVPNERAAVEKALRQATPADLESITLYPLVGSEGGAPARPFQARAPAQLRTLLPALQQLRPIAAATSAFQPLLEATLVVRLLAPPAEAWHLHSRNLIFRLASSNQGEVAQLARTNYFYQAAALNQRLRQLRDSLARR</sequence>
<protein>
    <submittedName>
        <fullName evidence="2">Uncharacterized protein</fullName>
    </submittedName>
</protein>
<reference evidence="2 3" key="1">
    <citation type="submission" date="2019-12" db="EMBL/GenBank/DDBJ databases">
        <title>Hymenobacter sp. HMF4947 Genome sequencing and assembly.</title>
        <authorList>
            <person name="Kang H."/>
            <person name="Cha I."/>
            <person name="Kim H."/>
            <person name="Joh K."/>
        </authorList>
    </citation>
    <scope>NUCLEOTIDE SEQUENCE [LARGE SCALE GENOMIC DNA]</scope>
    <source>
        <strain evidence="2 3">HMF4947</strain>
    </source>
</reference>
<keyword evidence="1" id="KW-1133">Transmembrane helix</keyword>
<dbReference type="AlphaFoldDB" id="A0A7K1TFE7"/>
<dbReference type="EMBL" id="WQKZ01000003">
    <property type="protein sequence ID" value="MVN77127.1"/>
    <property type="molecule type" value="Genomic_DNA"/>
</dbReference>
<evidence type="ECO:0000313" key="2">
    <source>
        <dbReference type="EMBL" id="MVN77127.1"/>
    </source>
</evidence>
<name>A0A7K1TFE7_9BACT</name>
<evidence type="ECO:0000313" key="3">
    <source>
        <dbReference type="Proteomes" id="UP000441336"/>
    </source>
</evidence>
<dbReference type="RefSeq" id="WP_157565874.1">
    <property type="nucleotide sequence ID" value="NZ_WQKZ01000003.1"/>
</dbReference>
<comment type="caution">
    <text evidence="2">The sequence shown here is derived from an EMBL/GenBank/DDBJ whole genome shotgun (WGS) entry which is preliminary data.</text>
</comment>